<accession>A0ABV8TTL8</accession>
<feature type="domain" description="HTH luxR-type" evidence="1">
    <location>
        <begin position="256"/>
        <end position="321"/>
    </location>
</feature>
<proteinExistence type="predicted"/>
<dbReference type="SMART" id="SM00421">
    <property type="entry name" value="HTH_LUXR"/>
    <property type="match status" value="1"/>
</dbReference>
<dbReference type="SUPFAM" id="SSF46894">
    <property type="entry name" value="C-terminal effector domain of the bipartite response regulators"/>
    <property type="match status" value="1"/>
</dbReference>
<dbReference type="PROSITE" id="PS50043">
    <property type="entry name" value="HTH_LUXR_2"/>
    <property type="match status" value="1"/>
</dbReference>
<dbReference type="EMBL" id="JBHSDK010000002">
    <property type="protein sequence ID" value="MFC4334110.1"/>
    <property type="molecule type" value="Genomic_DNA"/>
</dbReference>
<dbReference type="InterPro" id="IPR051797">
    <property type="entry name" value="TrmB-like"/>
</dbReference>
<gene>
    <name evidence="2" type="ORF">ACFPET_02740</name>
</gene>
<evidence type="ECO:0000313" key="3">
    <source>
        <dbReference type="Proteomes" id="UP001595823"/>
    </source>
</evidence>
<dbReference type="Pfam" id="PF00196">
    <property type="entry name" value="GerE"/>
    <property type="match status" value="1"/>
</dbReference>
<evidence type="ECO:0000313" key="2">
    <source>
        <dbReference type="EMBL" id="MFC4334110.1"/>
    </source>
</evidence>
<evidence type="ECO:0000259" key="1">
    <source>
        <dbReference type="PROSITE" id="PS50043"/>
    </source>
</evidence>
<reference evidence="3" key="1">
    <citation type="journal article" date="2019" name="Int. J. Syst. Evol. Microbiol.">
        <title>The Global Catalogue of Microorganisms (GCM) 10K type strain sequencing project: providing services to taxonomists for standard genome sequencing and annotation.</title>
        <authorList>
            <consortium name="The Broad Institute Genomics Platform"/>
            <consortium name="The Broad Institute Genome Sequencing Center for Infectious Disease"/>
            <person name="Wu L."/>
            <person name="Ma J."/>
        </authorList>
    </citation>
    <scope>NUCLEOTIDE SEQUENCE [LARGE SCALE GENOMIC DNA]</scope>
    <source>
        <strain evidence="3">IBRC-M 10908</strain>
    </source>
</reference>
<protein>
    <submittedName>
        <fullName evidence="2">LuxR C-terminal-related transcriptional regulator</fullName>
    </submittedName>
</protein>
<organism evidence="2 3">
    <name type="scientific">Salininema proteolyticum</name>
    <dbReference type="NCBI Taxonomy" id="1607685"/>
    <lineage>
        <taxon>Bacteria</taxon>
        <taxon>Bacillati</taxon>
        <taxon>Actinomycetota</taxon>
        <taxon>Actinomycetes</taxon>
        <taxon>Glycomycetales</taxon>
        <taxon>Glycomycetaceae</taxon>
        <taxon>Salininema</taxon>
    </lineage>
</organism>
<dbReference type="Gene3D" id="1.10.10.10">
    <property type="entry name" value="Winged helix-like DNA-binding domain superfamily/Winged helix DNA-binding domain"/>
    <property type="match status" value="2"/>
</dbReference>
<dbReference type="Proteomes" id="UP001595823">
    <property type="component" value="Unassembled WGS sequence"/>
</dbReference>
<dbReference type="InterPro" id="IPR000792">
    <property type="entry name" value="Tscrpt_reg_LuxR_C"/>
</dbReference>
<name>A0ABV8TTL8_9ACTN</name>
<dbReference type="InterPro" id="IPR036388">
    <property type="entry name" value="WH-like_DNA-bd_sf"/>
</dbReference>
<comment type="caution">
    <text evidence="2">The sequence shown here is derived from an EMBL/GenBank/DDBJ whole genome shotgun (WGS) entry which is preliminary data.</text>
</comment>
<dbReference type="PANTHER" id="PTHR34293">
    <property type="entry name" value="HTH-TYPE TRANSCRIPTIONAL REGULATOR TRMBL2"/>
    <property type="match status" value="1"/>
</dbReference>
<dbReference type="PANTHER" id="PTHR34293:SF1">
    <property type="entry name" value="HTH-TYPE TRANSCRIPTIONAL REGULATOR TRMBL2"/>
    <property type="match status" value="1"/>
</dbReference>
<dbReference type="CDD" id="cd06170">
    <property type="entry name" value="LuxR_C_like"/>
    <property type="match status" value="1"/>
</dbReference>
<dbReference type="RefSeq" id="WP_380617842.1">
    <property type="nucleotide sequence ID" value="NZ_JBHSDK010000002.1"/>
</dbReference>
<keyword evidence="3" id="KW-1185">Reference proteome</keyword>
<dbReference type="InterPro" id="IPR016032">
    <property type="entry name" value="Sig_transdc_resp-reg_C-effctor"/>
</dbReference>
<sequence length="329" mass="36501">MLNSLGIDEHTQSVYQLMLADPQAGVKDIGQKLGLDSDQVKTALERLVDLSLVDVDDDRVEVHSPELALPALHARNQAELAQRNQDLEDSRIAMMQFLTQYGGSVPTSGPEAERLVGSDDVRAKIAELGAAAVDQVLNFSQTGRMNAEALEAAKAVTEDLRDRGVRYRDIYLDSVRNHEETYEYVQWMQSKGVEVRTLPSLPLRMVVFDGKAAIIPLSNDLCTAGGLLLRNEVVIEALIALFSEKWKEAAPLTRTRPRRKEGLSAQERHALRLWALGLTDEAVARRMEVSFRTVRRIHANLTERLGAISRFHLGALALSKGWISADDLA</sequence>